<feature type="coiled-coil region" evidence="2">
    <location>
        <begin position="14"/>
        <end position="121"/>
    </location>
</feature>
<dbReference type="GO" id="GO:0055028">
    <property type="term" value="C:cortical microtubule"/>
    <property type="evidence" value="ECO:0007669"/>
    <property type="project" value="TreeGrafter"/>
</dbReference>
<feature type="compositionally biased region" description="Polar residues" evidence="3">
    <location>
        <begin position="294"/>
        <end position="306"/>
    </location>
</feature>
<evidence type="ECO:0000313" key="5">
    <source>
        <dbReference type="Proteomes" id="UP000325577"/>
    </source>
</evidence>
<reference evidence="4 5" key="1">
    <citation type="submission" date="2019-09" db="EMBL/GenBank/DDBJ databases">
        <title>A chromosome-level genome assembly of the Chinese tupelo Nyssa sinensis.</title>
        <authorList>
            <person name="Yang X."/>
            <person name="Kang M."/>
            <person name="Yang Y."/>
            <person name="Xiong H."/>
            <person name="Wang M."/>
            <person name="Zhang Z."/>
            <person name="Wang Z."/>
            <person name="Wu H."/>
            <person name="Ma T."/>
            <person name="Liu J."/>
            <person name="Xi Z."/>
        </authorList>
    </citation>
    <scope>NUCLEOTIDE SEQUENCE [LARGE SCALE GENOMIC DNA]</scope>
    <source>
        <strain evidence="4">J267</strain>
        <tissue evidence="4">Leaf</tissue>
    </source>
</reference>
<accession>A0A5J5BGH9</accession>
<dbReference type="AlphaFoldDB" id="A0A5J5BGH9"/>
<dbReference type="EMBL" id="CM018035">
    <property type="protein sequence ID" value="KAA8541728.1"/>
    <property type="molecule type" value="Genomic_DNA"/>
</dbReference>
<protein>
    <submittedName>
        <fullName evidence="4">Uncharacterized protein</fullName>
    </submittedName>
</protein>
<feature type="compositionally biased region" description="Low complexity" evidence="3">
    <location>
        <begin position="243"/>
        <end position="255"/>
    </location>
</feature>
<dbReference type="InterPro" id="IPR040265">
    <property type="entry name" value="CHUP1/IPGA1-like"/>
</dbReference>
<feature type="region of interest" description="Disordered" evidence="3">
    <location>
        <begin position="398"/>
        <end position="418"/>
    </location>
</feature>
<evidence type="ECO:0000256" key="3">
    <source>
        <dbReference type="SAM" id="MobiDB-lite"/>
    </source>
</evidence>
<feature type="region of interest" description="Disordered" evidence="3">
    <location>
        <begin position="290"/>
        <end position="315"/>
    </location>
</feature>
<dbReference type="GO" id="GO:0072699">
    <property type="term" value="P:protein localization to cortical microtubule cytoskeleton"/>
    <property type="evidence" value="ECO:0007669"/>
    <property type="project" value="TreeGrafter"/>
</dbReference>
<dbReference type="PANTHER" id="PTHR31342:SF4">
    <property type="entry name" value="ACTIN BINDING PROTEIN FAMILY"/>
    <property type="match status" value="1"/>
</dbReference>
<dbReference type="PANTHER" id="PTHR31342">
    <property type="entry name" value="PROTEIN CHUP1, CHLOROPLASTIC"/>
    <property type="match status" value="1"/>
</dbReference>
<sequence length="418" mass="47295">MELQNRLKINNMEAKLFTLKIESLQSENRRLEAQLADYSKVVADLDAARAKIKLLRKKLRFDAEQNKEQILTLQQRVTRLQDEEHKAVASDLDIQLKLQRLKDLEEAAEELRKSNYSLRLENSDLAQRLESTQILANSVLEDQETEVLKEESHRLRQENEDLAKEIEQLQADRWGLVKQVARDLSKTLSPKSEEKAKQLILEYANKEGLGEKGINFMDFDSDKWSSSQASYLTDSGEGDESSADNSSANKTNTSSKTKIFSKLRRLLRGKDSHHHSKGSLLETTTLVEDTVGTHSSDSPRCSSGISTGIDAGTDGHGDRLRTLSLGSSSSDLHRLRSVKFEDTKDLKHIRRNSDEGSPYAYKSIVSGRSSTTDSQENQLLRDSETIQRSELLKYAEALRDSHGRTPKFSKRTTSYSSF</sequence>
<evidence type="ECO:0000256" key="2">
    <source>
        <dbReference type="SAM" id="Coils"/>
    </source>
</evidence>
<organism evidence="4 5">
    <name type="scientific">Nyssa sinensis</name>
    <dbReference type="NCBI Taxonomy" id="561372"/>
    <lineage>
        <taxon>Eukaryota</taxon>
        <taxon>Viridiplantae</taxon>
        <taxon>Streptophyta</taxon>
        <taxon>Embryophyta</taxon>
        <taxon>Tracheophyta</taxon>
        <taxon>Spermatophyta</taxon>
        <taxon>Magnoliopsida</taxon>
        <taxon>eudicotyledons</taxon>
        <taxon>Gunneridae</taxon>
        <taxon>Pentapetalae</taxon>
        <taxon>asterids</taxon>
        <taxon>Cornales</taxon>
        <taxon>Nyssaceae</taxon>
        <taxon>Nyssa</taxon>
    </lineage>
</organism>
<evidence type="ECO:0000313" key="4">
    <source>
        <dbReference type="EMBL" id="KAA8541728.1"/>
    </source>
</evidence>
<keyword evidence="5" id="KW-1185">Reference proteome</keyword>
<dbReference type="OrthoDB" id="1870283at2759"/>
<dbReference type="Proteomes" id="UP000325577">
    <property type="component" value="Linkage Group LG12"/>
</dbReference>
<gene>
    <name evidence="4" type="ORF">F0562_022880</name>
</gene>
<evidence type="ECO:0000256" key="1">
    <source>
        <dbReference type="ARBA" id="ARBA00023054"/>
    </source>
</evidence>
<feature type="region of interest" description="Disordered" evidence="3">
    <location>
        <begin position="227"/>
        <end position="255"/>
    </location>
</feature>
<feature type="coiled-coil region" evidence="2">
    <location>
        <begin position="145"/>
        <end position="179"/>
    </location>
</feature>
<proteinExistence type="predicted"/>
<keyword evidence="1 2" id="KW-0175">Coiled coil</keyword>
<name>A0A5J5BGH9_9ASTE</name>